<evidence type="ECO:0000313" key="2">
    <source>
        <dbReference type="EMBL" id="EGC20690.1"/>
    </source>
</evidence>
<evidence type="ECO:0000256" key="1">
    <source>
        <dbReference type="SAM" id="MobiDB-lite"/>
    </source>
</evidence>
<dbReference type="AlphaFoldDB" id="F0F584"/>
<sequence>MENRMKEQGGFPLEAVQEGTGLIRIEEYTRKDKGDRADTSMEVCTRKDRTKSY</sequence>
<organism evidence="2 3">
    <name type="scientific">Prevotella multiformis DSM 16608</name>
    <dbReference type="NCBI Taxonomy" id="888743"/>
    <lineage>
        <taxon>Bacteria</taxon>
        <taxon>Pseudomonadati</taxon>
        <taxon>Bacteroidota</taxon>
        <taxon>Bacteroidia</taxon>
        <taxon>Bacteroidales</taxon>
        <taxon>Prevotellaceae</taxon>
        <taxon>Prevotella</taxon>
    </lineage>
</organism>
<protein>
    <submittedName>
        <fullName evidence="2">Uncharacterized protein</fullName>
    </submittedName>
</protein>
<reference evidence="2 3" key="1">
    <citation type="submission" date="2011-01" db="EMBL/GenBank/DDBJ databases">
        <authorList>
            <person name="Muzny D."/>
            <person name="Qin X."/>
            <person name="Deng J."/>
            <person name="Jiang H."/>
            <person name="Liu Y."/>
            <person name="Qu J."/>
            <person name="Song X.-Z."/>
            <person name="Zhang L."/>
            <person name="Thornton R."/>
            <person name="Coyle M."/>
            <person name="Francisco L."/>
            <person name="Jackson L."/>
            <person name="Javaid M."/>
            <person name="Korchina V."/>
            <person name="Kovar C."/>
            <person name="Mata R."/>
            <person name="Mathew T."/>
            <person name="Ngo R."/>
            <person name="Nguyen L."/>
            <person name="Nguyen N."/>
            <person name="Okwuonu G."/>
            <person name="Ongeri F."/>
            <person name="Pham C."/>
            <person name="Simmons D."/>
            <person name="Wilczek-Boney K."/>
            <person name="Hale W."/>
            <person name="Jakkamsetti A."/>
            <person name="Pham P."/>
            <person name="Ruth R."/>
            <person name="San Lucas F."/>
            <person name="Warren J."/>
            <person name="Zhang J."/>
            <person name="Zhao Z."/>
            <person name="Zhou C."/>
            <person name="Zhu D."/>
            <person name="Lee S."/>
            <person name="Bess C."/>
            <person name="Blankenburg K."/>
            <person name="Forbes L."/>
            <person name="Fu Q."/>
            <person name="Gubbala S."/>
            <person name="Hirani K."/>
            <person name="Jayaseelan J.C."/>
            <person name="Lara F."/>
            <person name="Munidasa M."/>
            <person name="Palculict T."/>
            <person name="Patil S."/>
            <person name="Pu L.-L."/>
            <person name="Saada N."/>
            <person name="Tang L."/>
            <person name="Weissenberger G."/>
            <person name="Zhu Y."/>
            <person name="Hemphill L."/>
            <person name="Shang Y."/>
            <person name="Youmans B."/>
            <person name="Ayvaz T."/>
            <person name="Ross M."/>
            <person name="Santibanez J."/>
            <person name="Aqrawi P."/>
            <person name="Gross S."/>
            <person name="Joshi V."/>
            <person name="Fowler G."/>
            <person name="Nazareth L."/>
            <person name="Reid J."/>
            <person name="Worley K."/>
            <person name="Petrosino J."/>
            <person name="Highlander S."/>
            <person name="Gibbs R."/>
        </authorList>
    </citation>
    <scope>NUCLEOTIDE SEQUENCE [LARGE SCALE GENOMIC DNA]</scope>
    <source>
        <strain evidence="2 3">DSM 16608</strain>
    </source>
</reference>
<accession>F0F584</accession>
<feature type="region of interest" description="Disordered" evidence="1">
    <location>
        <begin position="32"/>
        <end position="53"/>
    </location>
</feature>
<name>F0F584_9BACT</name>
<dbReference type="Proteomes" id="UP000005697">
    <property type="component" value="Unassembled WGS sequence"/>
</dbReference>
<gene>
    <name evidence="2" type="ORF">HMPREF9141_0750</name>
</gene>
<dbReference type="HOGENOM" id="CLU_3064796_0_0_10"/>
<evidence type="ECO:0000313" key="3">
    <source>
        <dbReference type="Proteomes" id="UP000005697"/>
    </source>
</evidence>
<proteinExistence type="predicted"/>
<comment type="caution">
    <text evidence="2">The sequence shown here is derived from an EMBL/GenBank/DDBJ whole genome shotgun (WGS) entry which is preliminary data.</text>
</comment>
<dbReference type="EMBL" id="AEWX01000011">
    <property type="protein sequence ID" value="EGC20690.1"/>
    <property type="molecule type" value="Genomic_DNA"/>
</dbReference>
<keyword evidence="3" id="KW-1185">Reference proteome</keyword>